<dbReference type="EMBL" id="JAIWQS010000005">
    <property type="protein sequence ID" value="KAJ8764296.1"/>
    <property type="molecule type" value="Genomic_DNA"/>
</dbReference>
<keyword evidence="2" id="KW-0805">Transcription regulation</keyword>
<feature type="coiled-coil region" evidence="6">
    <location>
        <begin position="26"/>
        <end position="88"/>
    </location>
</feature>
<dbReference type="InterPro" id="IPR001005">
    <property type="entry name" value="SANT/Myb"/>
</dbReference>
<gene>
    <name evidence="9" type="ORF">K2173_006036</name>
</gene>
<proteinExistence type="predicted"/>
<dbReference type="FunFam" id="1.10.10.60:FF:000002">
    <property type="entry name" value="Myb family transcription factor"/>
    <property type="match status" value="1"/>
</dbReference>
<dbReference type="Pfam" id="PF00249">
    <property type="entry name" value="Myb_DNA-binding"/>
    <property type="match status" value="1"/>
</dbReference>
<name>A0AAV8TD29_9ROSI</name>
<evidence type="ECO:0000259" key="8">
    <source>
        <dbReference type="PROSITE" id="PS51294"/>
    </source>
</evidence>
<dbReference type="PROSITE" id="PS51294">
    <property type="entry name" value="HTH_MYB"/>
    <property type="match status" value="1"/>
</dbReference>
<dbReference type="InterPro" id="IPR017930">
    <property type="entry name" value="Myb_dom"/>
</dbReference>
<reference evidence="9 10" key="1">
    <citation type="submission" date="2021-09" db="EMBL/GenBank/DDBJ databases">
        <title>Genomic insights and catalytic innovation underlie evolution of tropane alkaloids biosynthesis.</title>
        <authorList>
            <person name="Wang Y.-J."/>
            <person name="Tian T."/>
            <person name="Huang J.-P."/>
            <person name="Huang S.-X."/>
        </authorList>
    </citation>
    <scope>NUCLEOTIDE SEQUENCE [LARGE SCALE GENOMIC DNA]</scope>
    <source>
        <strain evidence="9">KIB-2018</strain>
        <tissue evidence="9">Leaf</tissue>
    </source>
</reference>
<evidence type="ECO:0000256" key="2">
    <source>
        <dbReference type="ARBA" id="ARBA00023015"/>
    </source>
</evidence>
<feature type="compositionally biased region" description="Acidic residues" evidence="7">
    <location>
        <begin position="332"/>
        <end position="341"/>
    </location>
</feature>
<dbReference type="PANTHER" id="PTHR31003">
    <property type="entry name" value="MYB FAMILY TRANSCRIPTION FACTOR"/>
    <property type="match status" value="1"/>
</dbReference>
<comment type="subcellular location">
    <subcellularLocation>
        <location evidence="1">Nucleus</location>
    </subcellularLocation>
</comment>
<protein>
    <recommendedName>
        <fullName evidence="8">HTH myb-type domain-containing protein</fullName>
    </recommendedName>
</protein>
<keyword evidence="10" id="KW-1185">Reference proteome</keyword>
<dbReference type="Proteomes" id="UP001159364">
    <property type="component" value="Linkage Group LG05"/>
</dbReference>
<dbReference type="InterPro" id="IPR009057">
    <property type="entry name" value="Homeodomain-like_sf"/>
</dbReference>
<dbReference type="NCBIfam" id="TIGR01557">
    <property type="entry name" value="myb_SHAQKYF"/>
    <property type="match status" value="1"/>
</dbReference>
<feature type="compositionally biased region" description="Polar residues" evidence="7">
    <location>
        <begin position="306"/>
        <end position="317"/>
    </location>
</feature>
<feature type="compositionally biased region" description="Polar residues" evidence="7">
    <location>
        <begin position="356"/>
        <end position="367"/>
    </location>
</feature>
<evidence type="ECO:0000256" key="7">
    <source>
        <dbReference type="SAM" id="MobiDB-lite"/>
    </source>
</evidence>
<dbReference type="AlphaFoldDB" id="A0AAV8TD29"/>
<evidence type="ECO:0000256" key="6">
    <source>
        <dbReference type="SAM" id="Coils"/>
    </source>
</evidence>
<evidence type="ECO:0000256" key="1">
    <source>
        <dbReference type="ARBA" id="ARBA00004123"/>
    </source>
</evidence>
<feature type="region of interest" description="Disordered" evidence="7">
    <location>
        <begin position="132"/>
        <end position="151"/>
    </location>
</feature>
<dbReference type="PANTHER" id="PTHR31003:SF22">
    <property type="entry name" value="TRANSCRIPTION FACTOR HHO5"/>
    <property type="match status" value="1"/>
</dbReference>
<evidence type="ECO:0000256" key="4">
    <source>
        <dbReference type="ARBA" id="ARBA00023163"/>
    </source>
</evidence>
<dbReference type="GO" id="GO:0003700">
    <property type="term" value="F:DNA-binding transcription factor activity"/>
    <property type="evidence" value="ECO:0007669"/>
    <property type="project" value="InterPro"/>
</dbReference>
<dbReference type="InterPro" id="IPR044787">
    <property type="entry name" value="HHO5-like"/>
</dbReference>
<dbReference type="Pfam" id="PF26575">
    <property type="entry name" value="HHO5_N"/>
    <property type="match status" value="1"/>
</dbReference>
<keyword evidence="6" id="KW-0175">Coiled coil</keyword>
<keyword evidence="5" id="KW-0539">Nucleus</keyword>
<comment type="caution">
    <text evidence="9">The sequence shown here is derived from an EMBL/GenBank/DDBJ whole genome shotgun (WGS) entry which is preliminary data.</text>
</comment>
<evidence type="ECO:0000313" key="9">
    <source>
        <dbReference type="EMBL" id="KAJ8764296.1"/>
    </source>
</evidence>
<evidence type="ECO:0000256" key="3">
    <source>
        <dbReference type="ARBA" id="ARBA00023125"/>
    </source>
</evidence>
<dbReference type="Gene3D" id="1.10.10.60">
    <property type="entry name" value="Homeodomain-like"/>
    <property type="match status" value="1"/>
</dbReference>
<dbReference type="InterPro" id="IPR006447">
    <property type="entry name" value="Myb_dom_plants"/>
</dbReference>
<dbReference type="InterPro" id="IPR058673">
    <property type="entry name" value="HHO5-like_N"/>
</dbReference>
<evidence type="ECO:0000256" key="5">
    <source>
        <dbReference type="ARBA" id="ARBA00023242"/>
    </source>
</evidence>
<dbReference type="GO" id="GO:0005634">
    <property type="term" value="C:nucleus"/>
    <property type="evidence" value="ECO:0007669"/>
    <property type="project" value="UniProtKB-SubCell"/>
</dbReference>
<evidence type="ECO:0000313" key="10">
    <source>
        <dbReference type="Proteomes" id="UP001159364"/>
    </source>
</evidence>
<feature type="region of interest" description="Disordered" evidence="7">
    <location>
        <begin position="288"/>
        <end position="367"/>
    </location>
</feature>
<dbReference type="GO" id="GO:0003677">
    <property type="term" value="F:DNA binding"/>
    <property type="evidence" value="ECO:0007669"/>
    <property type="project" value="UniProtKB-KW"/>
</dbReference>
<keyword evidence="4" id="KW-0804">Transcription</keyword>
<keyword evidence="3" id="KW-0238">DNA-binding</keyword>
<dbReference type="SUPFAM" id="SSF46689">
    <property type="entry name" value="Homeodomain-like"/>
    <property type="match status" value="1"/>
</dbReference>
<feature type="compositionally biased region" description="Basic and acidic residues" evidence="7">
    <location>
        <begin position="132"/>
        <end position="144"/>
    </location>
</feature>
<organism evidence="9 10">
    <name type="scientific">Erythroxylum novogranatense</name>
    <dbReference type="NCBI Taxonomy" id="1862640"/>
    <lineage>
        <taxon>Eukaryota</taxon>
        <taxon>Viridiplantae</taxon>
        <taxon>Streptophyta</taxon>
        <taxon>Embryophyta</taxon>
        <taxon>Tracheophyta</taxon>
        <taxon>Spermatophyta</taxon>
        <taxon>Magnoliopsida</taxon>
        <taxon>eudicotyledons</taxon>
        <taxon>Gunneridae</taxon>
        <taxon>Pentapetalae</taxon>
        <taxon>rosids</taxon>
        <taxon>fabids</taxon>
        <taxon>Malpighiales</taxon>
        <taxon>Erythroxylaceae</taxon>
        <taxon>Erythroxylum</taxon>
    </lineage>
</organism>
<sequence>MELCLDLSLSYTPKTITDFLCDVSRIKDGSQKLSKLDNYLKRLEQELRKIDAFKRELPLSMLLLNDAIERLKSEAMRCKESNDRVVNEKPEGLEMNCDEDEKVKLEDDIKDKRMWMSSVQLWSSNDINFDCQKQDEKSESKKSDEDDDRSTCENPIQFCNYRSTGFLPFKAVPEFDGTGKKEEKEVISQVTGLSPMAPVSKLGSCNWISTGNSNKQMKIQATIHQHQGNKKQRRCWSPELHHRFIDALERLGGPQVATPKQIRELMKVDGLTNDEVKSHLQKYRLHIRKHPGPTAASNGLWKASDRSNPSTSESVSPQGPLLGTESAKYTSSEDDEEDEKSESDSWNSRLHKQTETHTSGQSDPGPH</sequence>
<accession>A0AAV8TD29</accession>
<feature type="domain" description="HTH myb-type" evidence="8">
    <location>
        <begin position="228"/>
        <end position="288"/>
    </location>
</feature>